<dbReference type="Pfam" id="PF01501">
    <property type="entry name" value="Glyco_transf_8"/>
    <property type="match status" value="1"/>
</dbReference>
<evidence type="ECO:0000256" key="11">
    <source>
        <dbReference type="ARBA" id="ARBA00038854"/>
    </source>
</evidence>
<evidence type="ECO:0000256" key="8">
    <source>
        <dbReference type="ARBA" id="ARBA00023136"/>
    </source>
</evidence>
<dbReference type="Proteomes" id="UP000192578">
    <property type="component" value="Unassembled WGS sequence"/>
</dbReference>
<comment type="function">
    <text evidence="10">Glycosyltransferase which elongates the O-linked glucose attached to EGF-like repeats in the extracellular domain of Notch proteins by catalyzing the addition of xylose.</text>
</comment>
<dbReference type="GO" id="GO:0016020">
    <property type="term" value="C:membrane"/>
    <property type="evidence" value="ECO:0007669"/>
    <property type="project" value="UniProtKB-SubCell"/>
</dbReference>
<keyword evidence="13" id="KW-0732">Signal</keyword>
<dbReference type="Gene3D" id="3.90.550.10">
    <property type="entry name" value="Spore Coat Polysaccharide Biosynthesis Protein SpsA, Chain A"/>
    <property type="match status" value="1"/>
</dbReference>
<evidence type="ECO:0000256" key="4">
    <source>
        <dbReference type="ARBA" id="ARBA00022679"/>
    </source>
</evidence>
<evidence type="ECO:0000256" key="1">
    <source>
        <dbReference type="ARBA" id="ARBA00004606"/>
    </source>
</evidence>
<keyword evidence="4" id="KW-0808">Transferase</keyword>
<comment type="catalytic activity">
    <reaction evidence="12">
        <text>3-O-(beta-D-glucosyl)-L-seryl-[EGF-like domain protein] + UDP-alpha-D-xylose = 3-O-[alpha-D-xylosyl-(1-&gt;3)-beta-D-glucosyl]-L-seryl-[EGF-like domain protein] + UDP + H(+)</text>
        <dbReference type="Rhea" id="RHEA:56064"/>
        <dbReference type="Rhea" id="RHEA-COMP:14610"/>
        <dbReference type="Rhea" id="RHEA-COMP:14611"/>
        <dbReference type="ChEBI" id="CHEBI:15378"/>
        <dbReference type="ChEBI" id="CHEBI:57632"/>
        <dbReference type="ChEBI" id="CHEBI:58223"/>
        <dbReference type="ChEBI" id="CHEBI:140575"/>
        <dbReference type="ChEBI" id="CHEBI:140576"/>
        <dbReference type="EC" id="2.4.2.42"/>
    </reaction>
</comment>
<dbReference type="EMBL" id="MTYJ01000097">
    <property type="protein sequence ID" value="OQV14872.1"/>
    <property type="molecule type" value="Genomic_DNA"/>
</dbReference>
<keyword evidence="15" id="KW-1185">Reference proteome</keyword>
<keyword evidence="6" id="KW-0735">Signal-anchor</keyword>
<sequence>MITNHFVALLLASILTSVTILVTYSSYESFSLSYGQQFSSGTEGQKRIVVVTVGCGKSIYFALNSLKSILISKRTDAPTAVYLFTEKNQHGMAREKYDSFLRSNCTGCRSVELFLLHPSYPSEKGRLWLKMWRPCATQRLFLSDISAFTDAVIYVDSDTIFLAPVEDLWEQFALMNDSQAIGMASEHEIGMEWDAHYGRLSHVPFVPPLGVNSGVLLMNLTKLRAVNFVGELVRDYRTYKENLNYHDQDLLNIYLHRHPDRFFHLNCSWNYRMSHCIKRRCNCRSARDHGVRLVHGNAKTFIKKTTQEFRWVSDAIAQVDLPATRDVKEELIRRSFKTTVNHTFCGSLLFNAFMS</sequence>
<evidence type="ECO:0000256" key="13">
    <source>
        <dbReference type="SAM" id="SignalP"/>
    </source>
</evidence>
<evidence type="ECO:0000256" key="2">
    <source>
        <dbReference type="ARBA" id="ARBA00006351"/>
    </source>
</evidence>
<dbReference type="GO" id="GO:0140563">
    <property type="term" value="F:UDP-D-xylose:beta-D-glucoside alpha-1,3-D-xylosyltransferase activity"/>
    <property type="evidence" value="ECO:0007669"/>
    <property type="project" value="UniProtKB-EC"/>
</dbReference>
<dbReference type="InterPro" id="IPR051993">
    <property type="entry name" value="Glycosyltransferase_8"/>
</dbReference>
<evidence type="ECO:0000256" key="10">
    <source>
        <dbReference type="ARBA" id="ARBA00037301"/>
    </source>
</evidence>
<accession>A0A1W0WI73</accession>
<evidence type="ECO:0000256" key="5">
    <source>
        <dbReference type="ARBA" id="ARBA00022692"/>
    </source>
</evidence>
<evidence type="ECO:0000256" key="3">
    <source>
        <dbReference type="ARBA" id="ARBA00022676"/>
    </source>
</evidence>
<keyword evidence="3" id="KW-0328">Glycosyltransferase</keyword>
<comment type="similarity">
    <text evidence="2">Belongs to the glycosyltransferase 8 family.</text>
</comment>
<dbReference type="AlphaFoldDB" id="A0A1W0WI73"/>
<dbReference type="EC" id="2.4.2.42" evidence="11"/>
<evidence type="ECO:0000256" key="12">
    <source>
        <dbReference type="ARBA" id="ARBA00049181"/>
    </source>
</evidence>
<keyword evidence="8" id="KW-0472">Membrane</keyword>
<gene>
    <name evidence="14" type="ORF">BV898_10904</name>
</gene>
<name>A0A1W0WI73_HYPEX</name>
<keyword evidence="5" id="KW-0812">Transmembrane</keyword>
<dbReference type="PANTHER" id="PTHR46012">
    <property type="entry name" value="IP22168P"/>
    <property type="match status" value="1"/>
</dbReference>
<evidence type="ECO:0000313" key="15">
    <source>
        <dbReference type="Proteomes" id="UP000192578"/>
    </source>
</evidence>
<reference evidence="15" key="1">
    <citation type="submission" date="2017-01" db="EMBL/GenBank/DDBJ databases">
        <title>Comparative genomics of anhydrobiosis in the tardigrade Hypsibius dujardini.</title>
        <authorList>
            <person name="Yoshida Y."/>
            <person name="Koutsovoulos G."/>
            <person name="Laetsch D."/>
            <person name="Stevens L."/>
            <person name="Kumar S."/>
            <person name="Horikawa D."/>
            <person name="Ishino K."/>
            <person name="Komine S."/>
            <person name="Tomita M."/>
            <person name="Blaxter M."/>
            <person name="Arakawa K."/>
        </authorList>
    </citation>
    <scope>NUCLEOTIDE SEQUENCE [LARGE SCALE GENOMIC DNA]</scope>
    <source>
        <strain evidence="15">Z151</strain>
    </source>
</reference>
<evidence type="ECO:0000256" key="9">
    <source>
        <dbReference type="ARBA" id="ARBA00023180"/>
    </source>
</evidence>
<feature type="chain" id="PRO_5011986280" description="UDP-D-xylose:beta-D-glucoside alpha-1,3-D-xylosyltransferase" evidence="13">
    <location>
        <begin position="21"/>
        <end position="355"/>
    </location>
</feature>
<protein>
    <recommendedName>
        <fullName evidence="11">UDP-D-xylose:beta-D-glucoside alpha-1,3-D-xylosyltransferase</fullName>
        <ecNumber evidence="11">2.4.2.42</ecNumber>
    </recommendedName>
</protein>
<dbReference type="InterPro" id="IPR002495">
    <property type="entry name" value="Glyco_trans_8"/>
</dbReference>
<dbReference type="GO" id="GO:0016266">
    <property type="term" value="P:protein O-linked glycosylation via N-acetyl-galactosamine"/>
    <property type="evidence" value="ECO:0007669"/>
    <property type="project" value="TreeGrafter"/>
</dbReference>
<feature type="signal peptide" evidence="13">
    <location>
        <begin position="1"/>
        <end position="20"/>
    </location>
</feature>
<comment type="subcellular location">
    <subcellularLocation>
        <location evidence="1">Membrane</location>
        <topology evidence="1">Single-pass type II membrane protein</topology>
    </subcellularLocation>
</comment>
<comment type="caution">
    <text evidence="14">The sequence shown here is derived from an EMBL/GenBank/DDBJ whole genome shotgun (WGS) entry which is preliminary data.</text>
</comment>
<evidence type="ECO:0000256" key="7">
    <source>
        <dbReference type="ARBA" id="ARBA00022989"/>
    </source>
</evidence>
<dbReference type="InterPro" id="IPR029044">
    <property type="entry name" value="Nucleotide-diphossugar_trans"/>
</dbReference>
<evidence type="ECO:0000313" key="14">
    <source>
        <dbReference type="EMBL" id="OQV14872.1"/>
    </source>
</evidence>
<proteinExistence type="inferred from homology"/>
<evidence type="ECO:0000256" key="6">
    <source>
        <dbReference type="ARBA" id="ARBA00022968"/>
    </source>
</evidence>
<dbReference type="SUPFAM" id="SSF53448">
    <property type="entry name" value="Nucleotide-diphospho-sugar transferases"/>
    <property type="match status" value="1"/>
</dbReference>
<keyword evidence="9" id="KW-0325">Glycoprotein</keyword>
<keyword evidence="7" id="KW-1133">Transmembrane helix</keyword>
<organism evidence="14 15">
    <name type="scientific">Hypsibius exemplaris</name>
    <name type="common">Freshwater tardigrade</name>
    <dbReference type="NCBI Taxonomy" id="2072580"/>
    <lineage>
        <taxon>Eukaryota</taxon>
        <taxon>Metazoa</taxon>
        <taxon>Ecdysozoa</taxon>
        <taxon>Tardigrada</taxon>
        <taxon>Eutardigrada</taxon>
        <taxon>Parachela</taxon>
        <taxon>Hypsibioidea</taxon>
        <taxon>Hypsibiidae</taxon>
        <taxon>Hypsibius</taxon>
    </lineage>
</organism>
<dbReference type="PANTHER" id="PTHR46012:SF2">
    <property type="entry name" value="IP22168P"/>
    <property type="match status" value="1"/>
</dbReference>
<dbReference type="OrthoDB" id="6238971at2759"/>